<evidence type="ECO:0000313" key="7">
    <source>
        <dbReference type="EMBL" id="MFC7750832.1"/>
    </source>
</evidence>
<keyword evidence="5" id="KW-0862">Zinc</keyword>
<dbReference type="EC" id="4.2.1.1" evidence="3"/>
<dbReference type="RefSeq" id="WP_138789089.1">
    <property type="nucleotide sequence ID" value="NZ_JBHTGQ010000028.1"/>
</dbReference>
<dbReference type="CDD" id="cd03379">
    <property type="entry name" value="beta_CA_cladeD"/>
    <property type="match status" value="1"/>
</dbReference>
<dbReference type="Proteomes" id="UP001596528">
    <property type="component" value="Unassembled WGS sequence"/>
</dbReference>
<organism evidence="7 8">
    <name type="scientific">Paenibacillus thermoaerophilus</name>
    <dbReference type="NCBI Taxonomy" id="1215385"/>
    <lineage>
        <taxon>Bacteria</taxon>
        <taxon>Bacillati</taxon>
        <taxon>Bacillota</taxon>
        <taxon>Bacilli</taxon>
        <taxon>Bacillales</taxon>
        <taxon>Paenibacillaceae</taxon>
        <taxon>Paenibacillus</taxon>
    </lineage>
</organism>
<dbReference type="InterPro" id="IPR001765">
    <property type="entry name" value="Carbonic_anhydrase"/>
</dbReference>
<evidence type="ECO:0000256" key="2">
    <source>
        <dbReference type="ARBA" id="ARBA00006217"/>
    </source>
</evidence>
<keyword evidence="4" id="KW-0479">Metal-binding</keyword>
<sequence>MERQTKGQLHDILQYNQNFVENRMYEEYLTTKFPNKKMVIVTCMDTRLTELLPKALNLRNGDVKIIKNAGAIITQPFGNIMRSILVTIYELKAREVMIIGHLDCGMTGLNADAFLEKAKRYGISDQVLDTLQHSGLDMFRWWRGFQDVRESVAQSVQIVRNHPLLPKGIPVHGLIIDPTTGKLEVVDDGYAELERLGQSMDQCALDANISPERV</sequence>
<keyword evidence="8" id="KW-1185">Reference proteome</keyword>
<evidence type="ECO:0000256" key="6">
    <source>
        <dbReference type="ARBA" id="ARBA00048348"/>
    </source>
</evidence>
<dbReference type="EMBL" id="JBHTGQ010000028">
    <property type="protein sequence ID" value="MFC7750832.1"/>
    <property type="molecule type" value="Genomic_DNA"/>
</dbReference>
<dbReference type="Pfam" id="PF00484">
    <property type="entry name" value="Pro_CA"/>
    <property type="match status" value="1"/>
</dbReference>
<dbReference type="Gene3D" id="3.40.1050.10">
    <property type="entry name" value="Carbonic anhydrase"/>
    <property type="match status" value="1"/>
</dbReference>
<protein>
    <recommendedName>
        <fullName evidence="3">carbonic anhydrase</fullName>
        <ecNumber evidence="3">4.2.1.1</ecNumber>
    </recommendedName>
</protein>
<comment type="cofactor">
    <cofactor evidence="1">
        <name>Zn(2+)</name>
        <dbReference type="ChEBI" id="CHEBI:29105"/>
    </cofactor>
</comment>
<gene>
    <name evidence="7" type="ORF">ACFQWB_12965</name>
</gene>
<comment type="catalytic activity">
    <reaction evidence="6">
        <text>hydrogencarbonate + H(+) = CO2 + H2O</text>
        <dbReference type="Rhea" id="RHEA:10748"/>
        <dbReference type="ChEBI" id="CHEBI:15377"/>
        <dbReference type="ChEBI" id="CHEBI:15378"/>
        <dbReference type="ChEBI" id="CHEBI:16526"/>
        <dbReference type="ChEBI" id="CHEBI:17544"/>
        <dbReference type="EC" id="4.2.1.1"/>
    </reaction>
</comment>
<comment type="similarity">
    <text evidence="2">Belongs to the beta-class carbonic anhydrase family.</text>
</comment>
<name>A0ABW2V3V2_9BACL</name>
<dbReference type="InterPro" id="IPR036874">
    <property type="entry name" value="Carbonic_anhydrase_sf"/>
</dbReference>
<dbReference type="SUPFAM" id="SSF53056">
    <property type="entry name" value="beta-carbonic anhydrase, cab"/>
    <property type="match status" value="1"/>
</dbReference>
<dbReference type="PANTHER" id="PTHR43175:SF3">
    <property type="entry name" value="CARBON DISULFIDE HYDROLASE"/>
    <property type="match status" value="1"/>
</dbReference>
<dbReference type="PANTHER" id="PTHR43175">
    <property type="entry name" value="CARBONIC ANHYDRASE"/>
    <property type="match status" value="1"/>
</dbReference>
<proteinExistence type="inferred from homology"/>
<evidence type="ECO:0000256" key="4">
    <source>
        <dbReference type="ARBA" id="ARBA00022723"/>
    </source>
</evidence>
<reference evidence="8" key="1">
    <citation type="journal article" date="2019" name="Int. J. Syst. Evol. Microbiol.">
        <title>The Global Catalogue of Microorganisms (GCM) 10K type strain sequencing project: providing services to taxonomists for standard genome sequencing and annotation.</title>
        <authorList>
            <consortium name="The Broad Institute Genomics Platform"/>
            <consortium name="The Broad Institute Genome Sequencing Center for Infectious Disease"/>
            <person name="Wu L."/>
            <person name="Ma J."/>
        </authorList>
    </citation>
    <scope>NUCLEOTIDE SEQUENCE [LARGE SCALE GENOMIC DNA]</scope>
    <source>
        <strain evidence="8">JCM 18657</strain>
    </source>
</reference>
<comment type="caution">
    <text evidence="7">The sequence shown here is derived from an EMBL/GenBank/DDBJ whole genome shotgun (WGS) entry which is preliminary data.</text>
</comment>
<accession>A0ABW2V3V2</accession>
<evidence type="ECO:0000256" key="3">
    <source>
        <dbReference type="ARBA" id="ARBA00012925"/>
    </source>
</evidence>
<dbReference type="SMART" id="SM00947">
    <property type="entry name" value="Pro_CA"/>
    <property type="match status" value="1"/>
</dbReference>
<evidence type="ECO:0000313" key="8">
    <source>
        <dbReference type="Proteomes" id="UP001596528"/>
    </source>
</evidence>
<evidence type="ECO:0000256" key="5">
    <source>
        <dbReference type="ARBA" id="ARBA00022833"/>
    </source>
</evidence>
<evidence type="ECO:0000256" key="1">
    <source>
        <dbReference type="ARBA" id="ARBA00001947"/>
    </source>
</evidence>